<dbReference type="RefSeq" id="WP_025010973.1">
    <property type="nucleotide sequence ID" value="NZ_AP024609.1"/>
</dbReference>
<reference evidence="2" key="2">
    <citation type="submission" date="2021-05" db="EMBL/GenBank/DDBJ databases">
        <title>Molecular characterization for Shewanella algae harboring chromosomal blaOXA-55-like strains isolated from clinical and environment sample.</title>
        <authorList>
            <person name="Ohama Y."/>
            <person name="Aoki K."/>
            <person name="Harada S."/>
            <person name="Moriya K."/>
            <person name="Ishii Y."/>
            <person name="Tateda K."/>
        </authorList>
    </citation>
    <scope>NUCLEOTIDE SEQUENCE</scope>
    <source>
        <strain evidence="2">TUM17379</strain>
    </source>
</reference>
<dbReference type="EMBL" id="AP024613">
    <property type="protein sequence ID" value="BCV45959.1"/>
    <property type="molecule type" value="Genomic_DNA"/>
</dbReference>
<dbReference type="EMBL" id="UGYO01000002">
    <property type="protein sequence ID" value="SUJ00073.1"/>
    <property type="molecule type" value="Genomic_DNA"/>
</dbReference>
<sequence>MMTDFLLIAALVMIAAFFWQLRQMAELSRIFAERECQRQKVQMLAIAMESARPSIGGKNGLCWNARFMFEFSTDGINQYRGHILMHGKQIQKIEWPIFPEPEWHEAPTARGSVGGGCGSRGGCSSGKCR</sequence>
<evidence type="ECO:0000256" key="1">
    <source>
        <dbReference type="SAM" id="MobiDB-lite"/>
    </source>
</evidence>
<dbReference type="KEGG" id="salg:BS332_00670"/>
<dbReference type="Proteomes" id="UP000254069">
    <property type="component" value="Unassembled WGS sequence"/>
</dbReference>
<gene>
    <name evidence="3" type="ORF">NCTC10738_03001</name>
    <name evidence="2" type="ORF">TUM17379_29770</name>
</gene>
<dbReference type="InterPro" id="IPR021732">
    <property type="entry name" value="DUF3301"/>
</dbReference>
<dbReference type="GeneID" id="93810114"/>
<reference evidence="3 4" key="1">
    <citation type="submission" date="2018-06" db="EMBL/GenBank/DDBJ databases">
        <authorList>
            <consortium name="Pathogen Informatics"/>
            <person name="Doyle S."/>
        </authorList>
    </citation>
    <scope>NUCLEOTIDE SEQUENCE [LARGE SCALE GENOMIC DNA]</scope>
    <source>
        <strain evidence="3 4">NCTC10738</strain>
    </source>
</reference>
<feature type="region of interest" description="Disordered" evidence="1">
    <location>
        <begin position="107"/>
        <end position="129"/>
    </location>
</feature>
<evidence type="ECO:0000313" key="2">
    <source>
        <dbReference type="EMBL" id="BCV45959.1"/>
    </source>
</evidence>
<dbReference type="Proteomes" id="UP000825078">
    <property type="component" value="Chromosome"/>
</dbReference>
<name>A0A2T3H274_9GAMM</name>
<feature type="compositionally biased region" description="Gly residues" evidence="1">
    <location>
        <begin position="112"/>
        <end position="129"/>
    </location>
</feature>
<accession>A0A380BGB3</accession>
<evidence type="ECO:0000313" key="3">
    <source>
        <dbReference type="EMBL" id="SUJ00073.1"/>
    </source>
</evidence>
<dbReference type="AlphaFoldDB" id="A0A2T3H274"/>
<protein>
    <submittedName>
        <fullName evidence="3">Protein of uncharacterized function (DUF3301)</fullName>
    </submittedName>
</protein>
<dbReference type="STRING" id="38313.GCA_000947195_03075"/>
<keyword evidence="4" id="KW-1185">Reference proteome</keyword>
<organism evidence="3 4">
    <name type="scientific">Shewanella algae</name>
    <dbReference type="NCBI Taxonomy" id="38313"/>
    <lineage>
        <taxon>Bacteria</taxon>
        <taxon>Pseudomonadati</taxon>
        <taxon>Pseudomonadota</taxon>
        <taxon>Gammaproteobacteria</taxon>
        <taxon>Alteromonadales</taxon>
        <taxon>Shewanellaceae</taxon>
        <taxon>Shewanella</taxon>
    </lineage>
</organism>
<dbReference type="Pfam" id="PF11743">
    <property type="entry name" value="DUF3301"/>
    <property type="match status" value="1"/>
</dbReference>
<evidence type="ECO:0000313" key="4">
    <source>
        <dbReference type="Proteomes" id="UP000254069"/>
    </source>
</evidence>
<accession>A0A2T3H274</accession>
<proteinExistence type="predicted"/>